<evidence type="ECO:0000313" key="3">
    <source>
        <dbReference type="Proteomes" id="UP000593725"/>
    </source>
</evidence>
<sequence length="219" mass="24352">MARYKLIEPLIKTVEQGKQNAGTKYLVAKLQNTLCPWEDMQTFTCFIQPIVNILTPLLSIQHGGTAQADQPIPEELQYVTGCWIDWCPPQKFYKQHLSDHPAQPATATRPAREAIKAGSLVSKGGKPILYTTLRIFCQYYIDEFGEKQWIRGGSPEEVGQRAFSAYCVPAEEDKVPQLIPTTPAPEIIGGQVVQPAPAPTSQEQPIFTQTPQGAQPLQY</sequence>
<feature type="region of interest" description="Disordered" evidence="1">
    <location>
        <begin position="194"/>
        <end position="219"/>
    </location>
</feature>
<keyword evidence="3" id="KW-1185">Reference proteome</keyword>
<evidence type="ECO:0000313" key="2">
    <source>
        <dbReference type="EMBL" id="QOR59949.1"/>
    </source>
</evidence>
<reference evidence="2 3" key="1">
    <citation type="submission" date="2020-07" db="EMBL/GenBank/DDBJ databases">
        <title>Taxonomic proposal: Crassvirales, a new order of highly abundant and diverse bacterial viruses.</title>
        <authorList>
            <person name="Shkoporov A.N."/>
            <person name="Stockdale S.R."/>
            <person name="Guerin E."/>
            <person name="Ross R.P."/>
            <person name="Hill C."/>
        </authorList>
    </citation>
    <scope>NUCLEOTIDE SEQUENCE [LARGE SCALE GENOMIC DNA]</scope>
</reference>
<proteinExistence type="predicted"/>
<protein>
    <submittedName>
        <fullName evidence="2">Uncharacterized protein</fullName>
    </submittedName>
</protein>
<dbReference type="EMBL" id="MT774404">
    <property type="protein sequence ID" value="QOR59949.1"/>
    <property type="molecule type" value="Genomic_DNA"/>
</dbReference>
<name>A0A7M1S230_9CAUD</name>
<evidence type="ECO:0000256" key="1">
    <source>
        <dbReference type="SAM" id="MobiDB-lite"/>
    </source>
</evidence>
<dbReference type="GeneID" id="65131414"/>
<dbReference type="KEGG" id="vg:65131414"/>
<accession>A0A7M1S230</accession>
<feature type="compositionally biased region" description="Polar residues" evidence="1">
    <location>
        <begin position="199"/>
        <end position="219"/>
    </location>
</feature>
<organism evidence="2 3">
    <name type="scientific">uncultured phage cr114_1</name>
    <dbReference type="NCBI Taxonomy" id="2772088"/>
    <lineage>
        <taxon>Viruses</taxon>
        <taxon>Duplodnaviria</taxon>
        <taxon>Heunggongvirae</taxon>
        <taxon>Uroviricota</taxon>
        <taxon>Caudoviricetes</taxon>
        <taxon>Crassvirales</taxon>
        <taxon>Suoliviridae</taxon>
        <taxon>Uncouvirinae</taxon>
        <taxon>Aurodevirus</taxon>
        <taxon>Aurodevirus intestinalis</taxon>
    </lineage>
</organism>
<dbReference type="Proteomes" id="UP000593725">
    <property type="component" value="Segment"/>
</dbReference>
<dbReference type="RefSeq" id="YP_010112922.1">
    <property type="nucleotide sequence ID" value="NC_055897.1"/>
</dbReference>